<dbReference type="InterPro" id="IPR027417">
    <property type="entry name" value="P-loop_NTPase"/>
</dbReference>
<name>A0AAP2XSK5_CLOIN</name>
<sequence length="1344" mass="157661">MSELISKWHMHRLGLVDFWYYVNEEFSFKDGHMLLRGSNGSGKSVTMQSFIPLLLDGNKSSERLDPFGTRSRKIENYLLEEGGERTDRIGYLYLEFKRSDSEVYKTIGMGMHAKQGRPLVSWYFVIEDNLRINREVQLLDHNLAITKQVLKNRIGDTQVMDSQKEYMDRVNQALFGFETSEEYKEAITLLLQLRSPKLSNSLKPTMINEILSESLQPLSEDDLRPMSEAISNMDNIKDQLDALKQSYASAKAVYQVFEQYSHAVLFEKYHIYQTVRQTAANLHEAYQKYEEELQRHQQETKQKQENRTQLAQEQALLTEEKLSLATDDLQRLVEDCTRLAAEKEDTIQKLQHKETQEEEKSDRLQELRVQHKTQSDRCEQALSEMKEAFDQLDVLQEELLLEDHLLLKEEMFQHPDTPYDFTYIGKRLDAKLRLLEEGLQLFNSYDVAKSHHKQLVEELEQQKQTNEQQEHLVAQLDEQCDRIVEEYKERISQWSANNQHLKLTDEEFHKMMHLLMQYEEQPDFYKLTDIIQQSYQTLYKEIIHLQIEQKEMAETCRMNLEQKSAELHMWQTQKDPSPAIAGEQEQARQLLKQHQIESRSFYTLLEFDEQMDEELRALCEEALLRLGVLDAQVVHASSRSLIETLASGSGDMYFFTQRNVRDLQPYYLKGTTPEQLAGEINTVLTSLHITYDGKLQLHDAMFQTGIVEGKLYQSVSARYIGENARQKYREQMILQLQKACDMLKKEYDQEMQKLTDLDKRLEQLEQEASAFVKEDDLHLALQQLNEGRRILQHDIACYHQMEERLRRHLEAMQGIEKQLRETAGKLSITLRRNVFEQQKDGYNSYRKLLQLVQTKQPIFIQSLDFVKSCETQIEDAFRDVSEFKAEIDTLRELIKKQNLLLQQKEKQLKDLGYEDKQKRLQQIEERLHKLPDLMQELDTRLGQLQSLVAATSQDLERTKQDIEHQDALVSTYFDVVKNEAALGYTNIPLCEDGQLIKEIRNLEKQTEVLKKPEALKMDLQTAYYNHRSNLQEYNLTFTTDDTWEELTDISARLDINARYQGTSLSFPELLDCLQRDVDLQNNLLVDSDRHLFEDILVNIISKKVRIRIQNSRAWVDTMNRYMNAMNTSSGLHLNLQWKSKKAESEEEMDTRQLVEILQKDVKVVKESDLKRLSSHFRSKIAAARNLQNIENNTLSFHQLMRQVMDYRTWFEFKIMAQKTGEAKKELTNNTFYAFSGGEKAMAMYVPLFSAVAAKFESAREDAPLLIALDEAFAGVDEKNIYNMFDLISKFKFDYIMNSQVLWGDYASVKGLAIYELFRPENARFVTVIPYEWDGHIKRMKGDLS</sequence>
<feature type="coiled-coil region" evidence="1">
    <location>
        <begin position="873"/>
        <end position="907"/>
    </location>
</feature>
<proteinExistence type="predicted"/>
<protein>
    <submittedName>
        <fullName evidence="2">TIGR02680 family protein</fullName>
    </submittedName>
</protein>
<dbReference type="Proteomes" id="UP001203972">
    <property type="component" value="Unassembled WGS sequence"/>
</dbReference>
<dbReference type="SUPFAM" id="SSF52540">
    <property type="entry name" value="P-loop containing nucleoside triphosphate hydrolases"/>
    <property type="match status" value="1"/>
</dbReference>
<accession>A0AAP2XSK5</accession>
<evidence type="ECO:0000313" key="2">
    <source>
        <dbReference type="EMBL" id="MCR0233667.1"/>
    </source>
</evidence>
<feature type="coiled-coil region" evidence="1">
    <location>
        <begin position="445"/>
        <end position="504"/>
    </location>
</feature>
<feature type="coiled-coil region" evidence="1">
    <location>
        <begin position="733"/>
        <end position="774"/>
    </location>
</feature>
<organism evidence="2 3">
    <name type="scientific">Clostridium innocuum</name>
    <dbReference type="NCBI Taxonomy" id="1522"/>
    <lineage>
        <taxon>Bacteria</taxon>
        <taxon>Bacillati</taxon>
        <taxon>Bacillota</taxon>
        <taxon>Clostridia</taxon>
        <taxon>Eubacteriales</taxon>
        <taxon>Clostridiaceae</taxon>
        <taxon>Clostridium</taxon>
    </lineage>
</organism>
<dbReference type="EMBL" id="JAKTMA010000022">
    <property type="protein sequence ID" value="MCR0233667.1"/>
    <property type="molecule type" value="Genomic_DNA"/>
</dbReference>
<evidence type="ECO:0000256" key="1">
    <source>
        <dbReference type="SAM" id="Coils"/>
    </source>
</evidence>
<evidence type="ECO:0000313" key="3">
    <source>
        <dbReference type="Proteomes" id="UP001203972"/>
    </source>
</evidence>
<keyword evidence="1" id="KW-0175">Coiled coil</keyword>
<dbReference type="RefSeq" id="WP_009588664.1">
    <property type="nucleotide sequence ID" value="NZ_AP025565.1"/>
</dbReference>
<comment type="caution">
    <text evidence="2">The sequence shown here is derived from an EMBL/GenBank/DDBJ whole genome shotgun (WGS) entry which is preliminary data.</text>
</comment>
<dbReference type="NCBIfam" id="TIGR02680">
    <property type="entry name" value="TIGR02680 family protein"/>
    <property type="match status" value="1"/>
</dbReference>
<dbReference type="Pfam" id="PF13558">
    <property type="entry name" value="SbcC_Walker_B"/>
    <property type="match status" value="1"/>
</dbReference>
<feature type="coiled-coil region" evidence="1">
    <location>
        <begin position="226"/>
        <end position="398"/>
    </location>
</feature>
<dbReference type="Gene3D" id="3.40.50.300">
    <property type="entry name" value="P-loop containing nucleotide triphosphate hydrolases"/>
    <property type="match status" value="2"/>
</dbReference>
<gene>
    <name evidence="2" type="ORF">MKC95_12900</name>
</gene>
<reference evidence="2" key="1">
    <citation type="journal article" date="2022" name="Clin. Infect. Dis.">
        <title>Association between Clostridium innocuum and antibiotic-associated diarrhea in adults and children: A cross-sectional study and comparative genomics analysis.</title>
        <authorList>
            <person name="Cherny K.E."/>
            <person name="Muscat E.B."/>
            <person name="Balaji A."/>
            <person name="Mukherjee J."/>
            <person name="Ozer E.A."/>
            <person name="Angarone M.P."/>
            <person name="Hauser A.R."/>
            <person name="Sichel J.S."/>
            <person name="Amponsah E."/>
            <person name="Kociolek L.K."/>
        </authorList>
    </citation>
    <scope>NUCLEOTIDE SEQUENCE</scope>
    <source>
        <strain evidence="2">NU1-AC-029v</strain>
    </source>
</reference>
<dbReference type="InterPro" id="IPR013496">
    <property type="entry name" value="CHP02680"/>
</dbReference>